<organism evidence="1 2">
    <name type="scientific">Dentiscutata erythropus</name>
    <dbReference type="NCBI Taxonomy" id="1348616"/>
    <lineage>
        <taxon>Eukaryota</taxon>
        <taxon>Fungi</taxon>
        <taxon>Fungi incertae sedis</taxon>
        <taxon>Mucoromycota</taxon>
        <taxon>Glomeromycotina</taxon>
        <taxon>Glomeromycetes</taxon>
        <taxon>Diversisporales</taxon>
        <taxon>Gigasporaceae</taxon>
        <taxon>Dentiscutata</taxon>
    </lineage>
</organism>
<name>A0A9N9HGW3_9GLOM</name>
<dbReference type="EMBL" id="CAJVPY010007772">
    <property type="protein sequence ID" value="CAG8685546.1"/>
    <property type="molecule type" value="Genomic_DNA"/>
</dbReference>
<keyword evidence="2" id="KW-1185">Reference proteome</keyword>
<accession>A0A9N9HGW3</accession>
<evidence type="ECO:0000313" key="2">
    <source>
        <dbReference type="Proteomes" id="UP000789405"/>
    </source>
</evidence>
<proteinExistence type="predicted"/>
<protein>
    <submittedName>
        <fullName evidence="1">21785_t:CDS:1</fullName>
    </submittedName>
</protein>
<reference evidence="1" key="1">
    <citation type="submission" date="2021-06" db="EMBL/GenBank/DDBJ databases">
        <authorList>
            <person name="Kallberg Y."/>
            <person name="Tangrot J."/>
            <person name="Rosling A."/>
        </authorList>
    </citation>
    <scope>NUCLEOTIDE SEQUENCE</scope>
    <source>
        <strain evidence="1">MA453B</strain>
    </source>
</reference>
<gene>
    <name evidence="1" type="ORF">DERYTH_LOCUS12085</name>
</gene>
<sequence>MIEQLLYLLISTKPIINNFHLKLFKLAIYLLEHHYVTFQDEENLQDVANRAKNCITILIAWFQENMKNPMASTIIGRLYIVQSLGEKYYLRTLLSYVKALCKDVLYQANVQLQDLNNANDILATIEHKALTQLENILLLSEKSLKNFSNMPISSITSNINNNKKELSHLICEERSYNAIYLY</sequence>
<evidence type="ECO:0000313" key="1">
    <source>
        <dbReference type="EMBL" id="CAG8685546.1"/>
    </source>
</evidence>
<dbReference type="Proteomes" id="UP000789405">
    <property type="component" value="Unassembled WGS sequence"/>
</dbReference>
<dbReference type="AlphaFoldDB" id="A0A9N9HGW3"/>
<comment type="caution">
    <text evidence="1">The sequence shown here is derived from an EMBL/GenBank/DDBJ whole genome shotgun (WGS) entry which is preliminary data.</text>
</comment>